<feature type="transmembrane region" description="Helical" evidence="6">
    <location>
        <begin position="102"/>
        <end position="125"/>
    </location>
</feature>
<feature type="transmembrane region" description="Helical" evidence="6">
    <location>
        <begin position="158"/>
        <end position="181"/>
    </location>
</feature>
<feature type="transmembrane region" description="Helical" evidence="6">
    <location>
        <begin position="234"/>
        <end position="254"/>
    </location>
</feature>
<dbReference type="PROSITE" id="PS50850">
    <property type="entry name" value="MFS"/>
    <property type="match status" value="1"/>
</dbReference>
<feature type="transmembrane region" description="Helical" evidence="6">
    <location>
        <begin position="70"/>
        <end position="90"/>
    </location>
</feature>
<reference evidence="8 9" key="1">
    <citation type="journal article" date="2009" name="Stand. Genomic Sci.">
        <title>Complete genome sequence of Sanguibacter keddieii type strain (ST-74).</title>
        <authorList>
            <person name="Ivanova N."/>
            <person name="Sikorski J."/>
            <person name="Sims D."/>
            <person name="Brettin T."/>
            <person name="Detter J.C."/>
            <person name="Han C."/>
            <person name="Lapidus A."/>
            <person name="Copeland A."/>
            <person name="Glavina Del Rio T."/>
            <person name="Nolan M."/>
            <person name="Chen F."/>
            <person name="Lucas S."/>
            <person name="Tice H."/>
            <person name="Cheng J.F."/>
            <person name="Bruce D."/>
            <person name="Goodwin L."/>
            <person name="Pitluck S."/>
            <person name="Pati A."/>
            <person name="Mavromatis K."/>
            <person name="Chen A."/>
            <person name="Palaniappan K."/>
            <person name="D'haeseleer P."/>
            <person name="Chain P."/>
            <person name="Bristow J."/>
            <person name="Eisen J.A."/>
            <person name="Markowitz V."/>
            <person name="Hugenholtz P."/>
            <person name="Goker M."/>
            <person name="Pukall R."/>
            <person name="Klenk H.P."/>
            <person name="Kyrpides N.C."/>
        </authorList>
    </citation>
    <scope>NUCLEOTIDE SEQUENCE [LARGE SCALE GENOMIC DNA]</scope>
    <source>
        <strain evidence="9">ATCC 51767 / DSM 10542 / NCFB 3025 / ST-74</strain>
    </source>
</reference>
<feature type="transmembrane region" description="Helical" evidence="6">
    <location>
        <begin position="362"/>
        <end position="380"/>
    </location>
</feature>
<feature type="transmembrane region" description="Helical" evidence="6">
    <location>
        <begin position="456"/>
        <end position="476"/>
    </location>
</feature>
<protein>
    <submittedName>
        <fullName evidence="8">Arabinose efflux permease family protein</fullName>
    </submittedName>
</protein>
<keyword evidence="2 6" id="KW-0812">Transmembrane</keyword>
<feature type="transmembrane region" description="Helical" evidence="6">
    <location>
        <begin position="330"/>
        <end position="350"/>
    </location>
</feature>
<dbReference type="RefSeq" id="WP_012867033.1">
    <property type="nucleotide sequence ID" value="NC_013521.1"/>
</dbReference>
<feature type="transmembrane region" description="Helical" evidence="6">
    <location>
        <begin position="260"/>
        <end position="278"/>
    </location>
</feature>
<feature type="transmembrane region" description="Helical" evidence="6">
    <location>
        <begin position="386"/>
        <end position="407"/>
    </location>
</feature>
<evidence type="ECO:0000313" key="9">
    <source>
        <dbReference type="Proteomes" id="UP000000322"/>
    </source>
</evidence>
<dbReference type="HOGENOM" id="CLU_000960_2_6_11"/>
<evidence type="ECO:0000259" key="7">
    <source>
        <dbReference type="PROSITE" id="PS50850"/>
    </source>
</evidence>
<keyword evidence="9" id="KW-1185">Reference proteome</keyword>
<dbReference type="SUPFAM" id="SSF103473">
    <property type="entry name" value="MFS general substrate transporter"/>
    <property type="match status" value="1"/>
</dbReference>
<feature type="region of interest" description="Disordered" evidence="5">
    <location>
        <begin position="1"/>
        <end position="22"/>
    </location>
</feature>
<evidence type="ECO:0000256" key="6">
    <source>
        <dbReference type="SAM" id="Phobius"/>
    </source>
</evidence>
<accession>D1BHP4</accession>
<dbReference type="EMBL" id="CP001819">
    <property type="protein sequence ID" value="ACZ21964.1"/>
    <property type="molecule type" value="Genomic_DNA"/>
</dbReference>
<evidence type="ECO:0000256" key="1">
    <source>
        <dbReference type="ARBA" id="ARBA00004651"/>
    </source>
</evidence>
<dbReference type="PANTHER" id="PTHR23501:SF154">
    <property type="entry name" value="MULTIDRUG-EFFLUX TRANSPORTER RV1634-RELATED"/>
    <property type="match status" value="1"/>
</dbReference>
<dbReference type="PANTHER" id="PTHR23501">
    <property type="entry name" value="MAJOR FACILITATOR SUPERFAMILY"/>
    <property type="match status" value="1"/>
</dbReference>
<feature type="transmembrane region" description="Helical" evidence="6">
    <location>
        <begin position="187"/>
        <end position="206"/>
    </location>
</feature>
<evidence type="ECO:0000256" key="5">
    <source>
        <dbReference type="SAM" id="MobiDB-lite"/>
    </source>
</evidence>
<dbReference type="eggNOG" id="COG0477">
    <property type="taxonomic scope" value="Bacteria"/>
</dbReference>
<feature type="transmembrane region" description="Helical" evidence="6">
    <location>
        <begin position="298"/>
        <end position="318"/>
    </location>
</feature>
<evidence type="ECO:0000256" key="4">
    <source>
        <dbReference type="ARBA" id="ARBA00023136"/>
    </source>
</evidence>
<dbReference type="AlphaFoldDB" id="D1BHP4"/>
<dbReference type="InterPro" id="IPR011701">
    <property type="entry name" value="MFS"/>
</dbReference>
<evidence type="ECO:0000256" key="2">
    <source>
        <dbReference type="ARBA" id="ARBA00022692"/>
    </source>
</evidence>
<evidence type="ECO:0000313" key="8">
    <source>
        <dbReference type="EMBL" id="ACZ21964.1"/>
    </source>
</evidence>
<feature type="domain" description="Major facilitator superfamily (MFS) profile" evidence="7">
    <location>
        <begin position="23"/>
        <end position="483"/>
    </location>
</feature>
<name>D1BHP4_SANKS</name>
<sequence length="492" mass="49407">MPDLPPTTDQALPGSPPGVPSPVGGASVFSPRLRGFTLGILLSVGAVAFESLGVATILPAVAGDLGGLGGYGWGLSALMLANIVGTVVAGTDIDRRGPARTVLVGSLVFAVGCLVAGLAESWGVFVAARALQGLGVGAIMAYAYSLVGVAYPRHLQAVMFAFLSSAWTIPSLLGPVFAGVVTTALDWRVVFWAIAPVTLLLLPLVLPGARRVSRERSAETASARTMATPRRPRVSAPVWFSVVLAAATSVLLLGLEADSLPLLVTTVAAGLVVAVVALRRIVPAGTLRLRRGAPSGVVVRFLLCGVYFGSEAFLPLGLTSVHGLDVTTAGLGLAAGALAWTAGSFVQARVDAARPGTRARSVRLGFSALLVGELVMGAGVVLPDVWAGWAVVGWTVAGVGMGVAFNASTSATMAETANTSAGSISASLQLAQTLATAVVAGVGGAVVARLGTTSGAFGTVFAVTAALGLLGVLVAGRVTAQATGRSEDTTTR</sequence>
<dbReference type="STRING" id="446469.Sked_20420"/>
<keyword evidence="4 6" id="KW-0472">Membrane</keyword>
<dbReference type="Pfam" id="PF07690">
    <property type="entry name" value="MFS_1"/>
    <property type="match status" value="1"/>
</dbReference>
<organism evidence="8 9">
    <name type="scientific">Sanguibacter keddieii (strain ATCC 51767 / DSM 10542 / NCFB 3025 / ST-74)</name>
    <dbReference type="NCBI Taxonomy" id="446469"/>
    <lineage>
        <taxon>Bacteria</taxon>
        <taxon>Bacillati</taxon>
        <taxon>Actinomycetota</taxon>
        <taxon>Actinomycetes</taxon>
        <taxon>Micrococcales</taxon>
        <taxon>Sanguibacteraceae</taxon>
        <taxon>Sanguibacter</taxon>
    </lineage>
</organism>
<gene>
    <name evidence="8" type="ordered locus">Sked_20420</name>
</gene>
<feature type="transmembrane region" description="Helical" evidence="6">
    <location>
        <begin position="428"/>
        <end position="450"/>
    </location>
</feature>
<dbReference type="OrthoDB" id="9778875at2"/>
<evidence type="ECO:0000256" key="3">
    <source>
        <dbReference type="ARBA" id="ARBA00022989"/>
    </source>
</evidence>
<dbReference type="KEGG" id="ske:Sked_20420"/>
<proteinExistence type="predicted"/>
<dbReference type="GO" id="GO:0022857">
    <property type="term" value="F:transmembrane transporter activity"/>
    <property type="evidence" value="ECO:0007669"/>
    <property type="project" value="InterPro"/>
</dbReference>
<dbReference type="InterPro" id="IPR036259">
    <property type="entry name" value="MFS_trans_sf"/>
</dbReference>
<comment type="subcellular location">
    <subcellularLocation>
        <location evidence="1">Cell membrane</location>
        <topology evidence="1">Multi-pass membrane protein</topology>
    </subcellularLocation>
</comment>
<feature type="transmembrane region" description="Helical" evidence="6">
    <location>
        <begin position="36"/>
        <end position="58"/>
    </location>
</feature>
<dbReference type="Proteomes" id="UP000000322">
    <property type="component" value="Chromosome"/>
</dbReference>
<dbReference type="Gene3D" id="1.20.1250.20">
    <property type="entry name" value="MFS general substrate transporter like domains"/>
    <property type="match status" value="1"/>
</dbReference>
<dbReference type="InterPro" id="IPR020846">
    <property type="entry name" value="MFS_dom"/>
</dbReference>
<keyword evidence="3 6" id="KW-1133">Transmembrane helix</keyword>
<feature type="transmembrane region" description="Helical" evidence="6">
    <location>
        <begin position="131"/>
        <end position="151"/>
    </location>
</feature>
<dbReference type="GO" id="GO:0005886">
    <property type="term" value="C:plasma membrane"/>
    <property type="evidence" value="ECO:0007669"/>
    <property type="project" value="UniProtKB-SubCell"/>
</dbReference>